<sequence length="211" mass="22711">MAPAINLTEMSLFSRSMESPQNQTESYPKDDINLFTVSGSTAETVLVWGILAFCFGSLIGPVVVDMIRKHRTGELQESGRNIGSLCLLVLKAPFMLFSRKNMSAAWIWFTDLFRNAENKRRNSNKNAELSLGRQFDNDAVISRLSVKPSTIETETGTTTSDSDNTARLAHGGDNNDNVTAGQTSASLDDTSVASSAVLTQAVTVAAVGGIV</sequence>
<evidence type="ECO:0000256" key="1">
    <source>
        <dbReference type="SAM" id="MobiDB-lite"/>
    </source>
</evidence>
<name>A0A9P9FPH6_9HYPO</name>
<evidence type="ECO:0000313" key="3">
    <source>
        <dbReference type="EMBL" id="KAH7166308.1"/>
    </source>
</evidence>
<evidence type="ECO:0000313" key="4">
    <source>
        <dbReference type="Proteomes" id="UP000738349"/>
    </source>
</evidence>
<accession>A0A9P9FPH6</accession>
<feature type="compositionally biased region" description="Low complexity" evidence="1">
    <location>
        <begin position="150"/>
        <end position="165"/>
    </location>
</feature>
<dbReference type="OrthoDB" id="5089074at2759"/>
<reference evidence="3" key="1">
    <citation type="journal article" date="2021" name="Nat. Commun.">
        <title>Genetic determinants of endophytism in the Arabidopsis root mycobiome.</title>
        <authorList>
            <person name="Mesny F."/>
            <person name="Miyauchi S."/>
            <person name="Thiergart T."/>
            <person name="Pickel B."/>
            <person name="Atanasova L."/>
            <person name="Karlsson M."/>
            <person name="Huettel B."/>
            <person name="Barry K.W."/>
            <person name="Haridas S."/>
            <person name="Chen C."/>
            <person name="Bauer D."/>
            <person name="Andreopoulos W."/>
            <person name="Pangilinan J."/>
            <person name="LaButti K."/>
            <person name="Riley R."/>
            <person name="Lipzen A."/>
            <person name="Clum A."/>
            <person name="Drula E."/>
            <person name="Henrissat B."/>
            <person name="Kohler A."/>
            <person name="Grigoriev I.V."/>
            <person name="Martin F.M."/>
            <person name="Hacquard S."/>
        </authorList>
    </citation>
    <scope>NUCLEOTIDE SEQUENCE</scope>
    <source>
        <strain evidence="3">MPI-CAGE-AT-0147</strain>
    </source>
</reference>
<organism evidence="3 4">
    <name type="scientific">Dactylonectria macrodidyma</name>
    <dbReference type="NCBI Taxonomy" id="307937"/>
    <lineage>
        <taxon>Eukaryota</taxon>
        <taxon>Fungi</taxon>
        <taxon>Dikarya</taxon>
        <taxon>Ascomycota</taxon>
        <taxon>Pezizomycotina</taxon>
        <taxon>Sordariomycetes</taxon>
        <taxon>Hypocreomycetidae</taxon>
        <taxon>Hypocreales</taxon>
        <taxon>Nectriaceae</taxon>
        <taxon>Dactylonectria</taxon>
    </lineage>
</organism>
<dbReference type="EMBL" id="JAGMUV010000003">
    <property type="protein sequence ID" value="KAH7166308.1"/>
    <property type="molecule type" value="Genomic_DNA"/>
</dbReference>
<evidence type="ECO:0000256" key="2">
    <source>
        <dbReference type="SAM" id="Phobius"/>
    </source>
</evidence>
<dbReference type="AlphaFoldDB" id="A0A9P9FPH6"/>
<gene>
    <name evidence="3" type="ORF">EDB81DRAFT_283662</name>
</gene>
<dbReference type="Proteomes" id="UP000738349">
    <property type="component" value="Unassembled WGS sequence"/>
</dbReference>
<keyword evidence="4" id="KW-1185">Reference proteome</keyword>
<protein>
    <submittedName>
        <fullName evidence="3">Uncharacterized protein</fullName>
    </submittedName>
</protein>
<keyword evidence="2" id="KW-0812">Transmembrane</keyword>
<keyword evidence="2" id="KW-1133">Transmembrane helix</keyword>
<keyword evidence="2" id="KW-0472">Membrane</keyword>
<feature type="transmembrane region" description="Helical" evidence="2">
    <location>
        <begin position="45"/>
        <end position="64"/>
    </location>
</feature>
<proteinExistence type="predicted"/>
<comment type="caution">
    <text evidence="3">The sequence shown here is derived from an EMBL/GenBank/DDBJ whole genome shotgun (WGS) entry which is preliminary data.</text>
</comment>
<feature type="region of interest" description="Disordered" evidence="1">
    <location>
        <begin position="150"/>
        <end position="177"/>
    </location>
</feature>